<comment type="caution">
    <text evidence="1">The sequence shown here is derived from an EMBL/GenBank/DDBJ whole genome shotgun (WGS) entry which is preliminary data.</text>
</comment>
<organism evidence="1 2">
    <name type="scientific">Aldrovandia affinis</name>
    <dbReference type="NCBI Taxonomy" id="143900"/>
    <lineage>
        <taxon>Eukaryota</taxon>
        <taxon>Metazoa</taxon>
        <taxon>Chordata</taxon>
        <taxon>Craniata</taxon>
        <taxon>Vertebrata</taxon>
        <taxon>Euteleostomi</taxon>
        <taxon>Actinopterygii</taxon>
        <taxon>Neopterygii</taxon>
        <taxon>Teleostei</taxon>
        <taxon>Notacanthiformes</taxon>
        <taxon>Halosauridae</taxon>
        <taxon>Aldrovandia</taxon>
    </lineage>
</organism>
<evidence type="ECO:0000313" key="2">
    <source>
        <dbReference type="Proteomes" id="UP001221898"/>
    </source>
</evidence>
<name>A0AAD7T4D2_9TELE</name>
<sequence>MTLKQQNLSAVALRLVVCISSQAGFETPNRRINKEKRRIAPHSPNHKHWRILLGLKHETLQCAVHGGALHNGGMCEGKSANTFITHLAPPPVGMGLPVPSVEQSVASLQHRDHWIIDVSRLELTKQSPMCENRGAAA</sequence>
<accession>A0AAD7T4D2</accession>
<dbReference type="EMBL" id="JAINUG010000016">
    <property type="protein sequence ID" value="KAJ8413211.1"/>
    <property type="molecule type" value="Genomic_DNA"/>
</dbReference>
<dbReference type="AlphaFoldDB" id="A0AAD7T4D2"/>
<dbReference type="Proteomes" id="UP001221898">
    <property type="component" value="Unassembled WGS sequence"/>
</dbReference>
<reference evidence="1" key="1">
    <citation type="journal article" date="2023" name="Science">
        <title>Genome structures resolve the early diversification of teleost fishes.</title>
        <authorList>
            <person name="Parey E."/>
            <person name="Louis A."/>
            <person name="Montfort J."/>
            <person name="Bouchez O."/>
            <person name="Roques C."/>
            <person name="Iampietro C."/>
            <person name="Lluch J."/>
            <person name="Castinel A."/>
            <person name="Donnadieu C."/>
            <person name="Desvignes T."/>
            <person name="Floi Bucao C."/>
            <person name="Jouanno E."/>
            <person name="Wen M."/>
            <person name="Mejri S."/>
            <person name="Dirks R."/>
            <person name="Jansen H."/>
            <person name="Henkel C."/>
            <person name="Chen W.J."/>
            <person name="Zahm M."/>
            <person name="Cabau C."/>
            <person name="Klopp C."/>
            <person name="Thompson A.W."/>
            <person name="Robinson-Rechavi M."/>
            <person name="Braasch I."/>
            <person name="Lecointre G."/>
            <person name="Bobe J."/>
            <person name="Postlethwait J.H."/>
            <person name="Berthelot C."/>
            <person name="Roest Crollius H."/>
            <person name="Guiguen Y."/>
        </authorList>
    </citation>
    <scope>NUCLEOTIDE SEQUENCE</scope>
    <source>
        <strain evidence="1">NC1722</strain>
    </source>
</reference>
<gene>
    <name evidence="1" type="ORF">AAFF_G00092070</name>
</gene>
<protein>
    <submittedName>
        <fullName evidence="1">Uncharacterized protein</fullName>
    </submittedName>
</protein>
<proteinExistence type="predicted"/>
<keyword evidence="2" id="KW-1185">Reference proteome</keyword>
<evidence type="ECO:0000313" key="1">
    <source>
        <dbReference type="EMBL" id="KAJ8413211.1"/>
    </source>
</evidence>